<keyword evidence="3" id="KW-1185">Reference proteome</keyword>
<feature type="compositionally biased region" description="Polar residues" evidence="1">
    <location>
        <begin position="1"/>
        <end position="11"/>
    </location>
</feature>
<accession>A0A1E3QEK6</accession>
<dbReference type="OrthoDB" id="10471806at2759"/>
<evidence type="ECO:0000313" key="2">
    <source>
        <dbReference type="EMBL" id="ODQ76145.1"/>
    </source>
</evidence>
<dbReference type="AlphaFoldDB" id="A0A1E3QEK6"/>
<gene>
    <name evidence="2" type="ORF">LIPSTDRAFT_67005</name>
</gene>
<proteinExistence type="predicted"/>
<dbReference type="Proteomes" id="UP000094385">
    <property type="component" value="Unassembled WGS sequence"/>
</dbReference>
<feature type="region of interest" description="Disordered" evidence="1">
    <location>
        <begin position="1"/>
        <end position="178"/>
    </location>
</feature>
<dbReference type="EMBL" id="KV454289">
    <property type="protein sequence ID" value="ODQ76145.1"/>
    <property type="molecule type" value="Genomic_DNA"/>
</dbReference>
<organism evidence="2 3">
    <name type="scientific">Lipomyces starkeyi NRRL Y-11557</name>
    <dbReference type="NCBI Taxonomy" id="675824"/>
    <lineage>
        <taxon>Eukaryota</taxon>
        <taxon>Fungi</taxon>
        <taxon>Dikarya</taxon>
        <taxon>Ascomycota</taxon>
        <taxon>Saccharomycotina</taxon>
        <taxon>Lipomycetes</taxon>
        <taxon>Lipomycetales</taxon>
        <taxon>Lipomycetaceae</taxon>
        <taxon>Lipomyces</taxon>
    </lineage>
</organism>
<feature type="compositionally biased region" description="Low complexity" evidence="1">
    <location>
        <begin position="66"/>
        <end position="104"/>
    </location>
</feature>
<protein>
    <submittedName>
        <fullName evidence="2">Uncharacterized protein</fullName>
    </submittedName>
</protein>
<feature type="compositionally biased region" description="Polar residues" evidence="1">
    <location>
        <begin position="105"/>
        <end position="126"/>
    </location>
</feature>
<evidence type="ECO:0000256" key="1">
    <source>
        <dbReference type="SAM" id="MobiDB-lite"/>
    </source>
</evidence>
<sequence>MPRSSRPQSTYFPYVSSGPGTAEFLPPLHTPDPSPNYDSSAVSTSSTTQSRSQTRRPPHIHSYSFSPSASASASPTTTATSIHSQSPSSKTRSLRSQSSASSLSVNPQTSRPSSTAMTSSPGSPRSPNKVLASSAIHQHASSPSPLSKEEKLRRRASQPVLVRAQNPNTSPWKQSRPGGSLRTGIYGGIVGTGGVHDRNELVPVQYPAAGMFTVHAVLGSIGYSLPQFYETAFDFVEVCDAYFHMPGHLSPQAVLGRGN</sequence>
<evidence type="ECO:0000313" key="3">
    <source>
        <dbReference type="Proteomes" id="UP000094385"/>
    </source>
</evidence>
<feature type="compositionally biased region" description="Low complexity" evidence="1">
    <location>
        <begin position="43"/>
        <end position="52"/>
    </location>
</feature>
<name>A0A1E3QEK6_LIPST</name>
<reference evidence="2 3" key="1">
    <citation type="journal article" date="2016" name="Proc. Natl. Acad. Sci. U.S.A.">
        <title>Comparative genomics of biotechnologically important yeasts.</title>
        <authorList>
            <person name="Riley R."/>
            <person name="Haridas S."/>
            <person name="Wolfe K.H."/>
            <person name="Lopes M.R."/>
            <person name="Hittinger C.T."/>
            <person name="Goeker M."/>
            <person name="Salamov A.A."/>
            <person name="Wisecaver J.H."/>
            <person name="Long T.M."/>
            <person name="Calvey C.H."/>
            <person name="Aerts A.L."/>
            <person name="Barry K.W."/>
            <person name="Choi C."/>
            <person name="Clum A."/>
            <person name="Coughlan A.Y."/>
            <person name="Deshpande S."/>
            <person name="Douglass A.P."/>
            <person name="Hanson S.J."/>
            <person name="Klenk H.-P."/>
            <person name="LaButti K.M."/>
            <person name="Lapidus A."/>
            <person name="Lindquist E.A."/>
            <person name="Lipzen A.M."/>
            <person name="Meier-Kolthoff J.P."/>
            <person name="Ohm R.A."/>
            <person name="Otillar R.P."/>
            <person name="Pangilinan J.L."/>
            <person name="Peng Y."/>
            <person name="Rokas A."/>
            <person name="Rosa C.A."/>
            <person name="Scheuner C."/>
            <person name="Sibirny A.A."/>
            <person name="Slot J.C."/>
            <person name="Stielow J.B."/>
            <person name="Sun H."/>
            <person name="Kurtzman C.P."/>
            <person name="Blackwell M."/>
            <person name="Grigoriev I.V."/>
            <person name="Jeffries T.W."/>
        </authorList>
    </citation>
    <scope>NUCLEOTIDE SEQUENCE [LARGE SCALE GENOMIC DNA]</scope>
    <source>
        <strain evidence="2 3">NRRL Y-11557</strain>
    </source>
</reference>
<feature type="compositionally biased region" description="Polar residues" evidence="1">
    <location>
        <begin position="135"/>
        <end position="145"/>
    </location>
</feature>